<keyword evidence="7" id="KW-0378">Hydrolase</keyword>
<evidence type="ECO:0000259" key="8">
    <source>
        <dbReference type="Pfam" id="PF01182"/>
    </source>
</evidence>
<keyword evidence="10" id="KW-1185">Reference proteome</keyword>
<dbReference type="GO" id="GO:0005975">
    <property type="term" value="P:carbohydrate metabolic process"/>
    <property type="evidence" value="ECO:0007669"/>
    <property type="project" value="UniProtKB-UniRule"/>
</dbReference>
<evidence type="ECO:0000256" key="6">
    <source>
        <dbReference type="ARBA" id="ARBA00020337"/>
    </source>
</evidence>
<dbReference type="PANTHER" id="PTHR11054:SF0">
    <property type="entry name" value="6-PHOSPHOGLUCONOLACTONASE"/>
    <property type="match status" value="1"/>
</dbReference>
<dbReference type="InterPro" id="IPR005900">
    <property type="entry name" value="6-phosphogluconolactonase_DevB"/>
</dbReference>
<dbReference type="AlphaFoldDB" id="A0A521E1P4"/>
<dbReference type="GO" id="GO:0006098">
    <property type="term" value="P:pentose-phosphate shunt"/>
    <property type="evidence" value="ECO:0007669"/>
    <property type="project" value="UniProtKB-UniPathway"/>
</dbReference>
<evidence type="ECO:0000313" key="10">
    <source>
        <dbReference type="Proteomes" id="UP000315971"/>
    </source>
</evidence>
<dbReference type="PANTHER" id="PTHR11054">
    <property type="entry name" value="6-PHOSPHOGLUCONOLACTONASE"/>
    <property type="match status" value="1"/>
</dbReference>
<comment type="pathway">
    <text evidence="3 7">Carbohydrate degradation; pentose phosphate pathway; D-ribulose 5-phosphate from D-glucose 6-phosphate (oxidative stage): step 2/3.</text>
</comment>
<feature type="domain" description="Glucosamine/galactosamine-6-phosphate isomerase" evidence="8">
    <location>
        <begin position="14"/>
        <end position="235"/>
    </location>
</feature>
<dbReference type="Proteomes" id="UP000315971">
    <property type="component" value="Unassembled WGS sequence"/>
</dbReference>
<evidence type="ECO:0000256" key="2">
    <source>
        <dbReference type="ARBA" id="ARBA00002681"/>
    </source>
</evidence>
<dbReference type="SUPFAM" id="SSF100950">
    <property type="entry name" value="NagB/RpiA/CoA transferase-like"/>
    <property type="match status" value="1"/>
</dbReference>
<comment type="function">
    <text evidence="2 7">Hydrolysis of 6-phosphogluconolactone to 6-phosphogluconate.</text>
</comment>
<dbReference type="EMBL" id="FXSZ01000010">
    <property type="protein sequence ID" value="SMO77897.1"/>
    <property type="molecule type" value="Genomic_DNA"/>
</dbReference>
<evidence type="ECO:0000256" key="1">
    <source>
        <dbReference type="ARBA" id="ARBA00000832"/>
    </source>
</evidence>
<dbReference type="CDD" id="cd01400">
    <property type="entry name" value="6PGL"/>
    <property type="match status" value="1"/>
</dbReference>
<dbReference type="Gene3D" id="3.40.50.1360">
    <property type="match status" value="1"/>
</dbReference>
<dbReference type="InterPro" id="IPR006148">
    <property type="entry name" value="Glc/Gal-6P_isomerase"/>
</dbReference>
<dbReference type="GO" id="GO:0017057">
    <property type="term" value="F:6-phosphogluconolactonase activity"/>
    <property type="evidence" value="ECO:0007669"/>
    <property type="project" value="UniProtKB-UniRule"/>
</dbReference>
<evidence type="ECO:0000256" key="3">
    <source>
        <dbReference type="ARBA" id="ARBA00004961"/>
    </source>
</evidence>
<protein>
    <recommendedName>
        <fullName evidence="6 7">6-phosphogluconolactonase</fullName>
        <shortName evidence="7">6PGL</shortName>
        <ecNumber evidence="5 7">3.1.1.31</ecNumber>
    </recommendedName>
</protein>
<reference evidence="9 10" key="1">
    <citation type="submission" date="2017-05" db="EMBL/GenBank/DDBJ databases">
        <authorList>
            <person name="Varghese N."/>
            <person name="Submissions S."/>
        </authorList>
    </citation>
    <scope>NUCLEOTIDE SEQUENCE [LARGE SCALE GENOMIC DNA]</scope>
    <source>
        <strain evidence="9 10">DSM 21342</strain>
    </source>
</reference>
<evidence type="ECO:0000256" key="7">
    <source>
        <dbReference type="RuleBase" id="RU365095"/>
    </source>
</evidence>
<evidence type="ECO:0000313" key="9">
    <source>
        <dbReference type="EMBL" id="SMO77897.1"/>
    </source>
</evidence>
<organism evidence="9 10">
    <name type="scientific">Solitalea koreensis</name>
    <dbReference type="NCBI Taxonomy" id="543615"/>
    <lineage>
        <taxon>Bacteria</taxon>
        <taxon>Pseudomonadati</taxon>
        <taxon>Bacteroidota</taxon>
        <taxon>Sphingobacteriia</taxon>
        <taxon>Sphingobacteriales</taxon>
        <taxon>Sphingobacteriaceae</taxon>
        <taxon>Solitalea</taxon>
    </lineage>
</organism>
<comment type="similarity">
    <text evidence="4 7">Belongs to the glucosamine/galactosamine-6-phosphate isomerase family. 6-phosphogluconolactonase subfamily.</text>
</comment>
<gene>
    <name evidence="7" type="primary">pgl</name>
    <name evidence="9" type="ORF">SAMN06265350_11045</name>
</gene>
<comment type="catalytic activity">
    <reaction evidence="1 7">
        <text>6-phospho-D-glucono-1,5-lactone + H2O = 6-phospho-D-gluconate + H(+)</text>
        <dbReference type="Rhea" id="RHEA:12556"/>
        <dbReference type="ChEBI" id="CHEBI:15377"/>
        <dbReference type="ChEBI" id="CHEBI:15378"/>
        <dbReference type="ChEBI" id="CHEBI:57955"/>
        <dbReference type="ChEBI" id="CHEBI:58759"/>
        <dbReference type="EC" id="3.1.1.31"/>
    </reaction>
</comment>
<dbReference type="UniPathway" id="UPA00115">
    <property type="reaction ID" value="UER00409"/>
</dbReference>
<dbReference type="RefSeq" id="WP_185955285.1">
    <property type="nucleotide sequence ID" value="NZ_FXSZ01000010.1"/>
</dbReference>
<name>A0A521E1P4_9SPHI</name>
<dbReference type="Pfam" id="PF01182">
    <property type="entry name" value="Glucosamine_iso"/>
    <property type="match status" value="1"/>
</dbReference>
<accession>A0A521E1P4</accession>
<evidence type="ECO:0000256" key="4">
    <source>
        <dbReference type="ARBA" id="ARBA00010662"/>
    </source>
</evidence>
<proteinExistence type="inferred from homology"/>
<sequence>MTADSTYHLKVFQTADELCKAAAEFFIDISRKSIAARGRFVVSLSGGTTPQGLYSLLSESPFREQVEWEKTVVFWGDERCVSLNDTQNNAHQAKITLLDKIDIPKANIYAIPVNLSPEEAAINYEKEVNCFFGKETPRFDLMLLGLGENGHTASLFPGTNVIYEQTVGIRAVYVEEEKMFRITMTAPLINQSGAILFLVNGENKAVILKEVLTAAYRPDKIPAHLIQPVNGELYWFVDRASASLITIKN</sequence>
<dbReference type="EC" id="3.1.1.31" evidence="5 7"/>
<dbReference type="InterPro" id="IPR037171">
    <property type="entry name" value="NagB/RpiA_transferase-like"/>
</dbReference>
<evidence type="ECO:0000256" key="5">
    <source>
        <dbReference type="ARBA" id="ARBA00013198"/>
    </source>
</evidence>
<dbReference type="NCBIfam" id="TIGR01198">
    <property type="entry name" value="pgl"/>
    <property type="match status" value="1"/>
</dbReference>
<dbReference type="InterPro" id="IPR039104">
    <property type="entry name" value="6PGL"/>
</dbReference>